<gene>
    <name evidence="1" type="ORF">S01H1_04087</name>
</gene>
<dbReference type="AlphaFoldDB" id="X0T2E5"/>
<dbReference type="InterPro" id="IPR052025">
    <property type="entry name" value="Xyloglucanase_GH74"/>
</dbReference>
<name>X0T2E5_9ZZZZ</name>
<dbReference type="SUPFAM" id="SSF110296">
    <property type="entry name" value="Oligoxyloglucan reducing end-specific cellobiohydrolase"/>
    <property type="match status" value="1"/>
</dbReference>
<dbReference type="PANTHER" id="PTHR43739">
    <property type="entry name" value="XYLOGLUCANASE (EUROFUNG)"/>
    <property type="match status" value="1"/>
</dbReference>
<proteinExistence type="predicted"/>
<dbReference type="CDD" id="cd15482">
    <property type="entry name" value="Sialidase_non-viral"/>
    <property type="match status" value="2"/>
</dbReference>
<dbReference type="InterPro" id="IPR015943">
    <property type="entry name" value="WD40/YVTN_repeat-like_dom_sf"/>
</dbReference>
<sequence length="492" mass="55370">ELYSGTGRVTPDRLVVDERNPNLLVLYGHDGVFAFSCDGGQNWHTPKDPEVGETLVFMTGSRENEGLVFAQSKSRRTYFSFSDGAIWEPYADPLNPRLWTKEVRKIVAETFPYLLPGEKGDVMEGTKNLRALPREQGPIYKSMGWRIMRSDDGGRTWNPACKGLGWFDVSWVEPLPGVPAGVLAMGKRSIANSYDGGENWKIVETGNLRIREVEFTAHTMKPEVVFGLDRNGFVIRSADHGKTWQKVLDANGRAEDVKRILAGTNQKTSHCFVFDRQDPNHVGICTLDGILESVDCGHTWKKMVEFSWPGQRSGIQPYLFVCNSRAITICRKWRSGIFQTRDLGRTWRHLEGPFLGHRIVGLAGRPENPGALCVLTKEAVSPVLWVSGDFGQTWEARALPFHDYEPYSFAQNPVNPDMLAVGIGDSVWLSMDDGKNWRDLGHLPDMERSPITMLAFSPADKRLYAIVLRNGLFWTELPEPVRSKEQVDLQGD</sequence>
<evidence type="ECO:0000313" key="1">
    <source>
        <dbReference type="EMBL" id="GAF82352.1"/>
    </source>
</evidence>
<dbReference type="GO" id="GO:0010411">
    <property type="term" value="P:xyloglucan metabolic process"/>
    <property type="evidence" value="ECO:0007669"/>
    <property type="project" value="TreeGrafter"/>
</dbReference>
<organism evidence="1">
    <name type="scientific">marine sediment metagenome</name>
    <dbReference type="NCBI Taxonomy" id="412755"/>
    <lineage>
        <taxon>unclassified sequences</taxon>
        <taxon>metagenomes</taxon>
        <taxon>ecological metagenomes</taxon>
    </lineage>
</organism>
<evidence type="ECO:0008006" key="2">
    <source>
        <dbReference type="Google" id="ProtNLM"/>
    </source>
</evidence>
<comment type="caution">
    <text evidence="1">The sequence shown here is derived from an EMBL/GenBank/DDBJ whole genome shotgun (WGS) entry which is preliminary data.</text>
</comment>
<feature type="non-terminal residue" evidence="1">
    <location>
        <position position="1"/>
    </location>
</feature>
<dbReference type="EMBL" id="BARS01002177">
    <property type="protein sequence ID" value="GAF82352.1"/>
    <property type="molecule type" value="Genomic_DNA"/>
</dbReference>
<protein>
    <recommendedName>
        <fullName evidence="2">Sortilin N-terminal domain-containing protein</fullName>
    </recommendedName>
</protein>
<dbReference type="PANTHER" id="PTHR43739:SF5">
    <property type="entry name" value="EXO-ALPHA-SIALIDASE"/>
    <property type="match status" value="1"/>
</dbReference>
<accession>X0T2E5</accession>
<dbReference type="Gene3D" id="2.130.10.10">
    <property type="entry name" value="YVTN repeat-like/Quinoprotein amine dehydrogenase"/>
    <property type="match status" value="2"/>
</dbReference>
<reference evidence="1" key="1">
    <citation type="journal article" date="2014" name="Front. Microbiol.">
        <title>High frequency of phylogenetically diverse reductive dehalogenase-homologous genes in deep subseafloor sedimentary metagenomes.</title>
        <authorList>
            <person name="Kawai M."/>
            <person name="Futagami T."/>
            <person name="Toyoda A."/>
            <person name="Takaki Y."/>
            <person name="Nishi S."/>
            <person name="Hori S."/>
            <person name="Arai W."/>
            <person name="Tsubouchi T."/>
            <person name="Morono Y."/>
            <person name="Uchiyama I."/>
            <person name="Ito T."/>
            <person name="Fujiyama A."/>
            <person name="Inagaki F."/>
            <person name="Takami H."/>
        </authorList>
    </citation>
    <scope>NUCLEOTIDE SEQUENCE</scope>
    <source>
        <strain evidence="1">Expedition CK06-06</strain>
    </source>
</reference>